<reference evidence="2" key="1">
    <citation type="journal article" date="2021" name="Proc. Natl. Acad. Sci. U.S.A.">
        <title>A Catalog of Tens of Thousands of Viruses from Human Metagenomes Reveals Hidden Associations with Chronic Diseases.</title>
        <authorList>
            <person name="Tisza M.J."/>
            <person name="Buck C.B."/>
        </authorList>
    </citation>
    <scope>NUCLEOTIDE SEQUENCE</scope>
    <source>
        <strain evidence="2">Ct89S11</strain>
    </source>
</reference>
<organism evidence="2">
    <name type="scientific">Siphoviridae sp. ct89S11</name>
    <dbReference type="NCBI Taxonomy" id="2825357"/>
    <lineage>
        <taxon>Viruses</taxon>
        <taxon>Duplodnaviria</taxon>
        <taxon>Heunggongvirae</taxon>
        <taxon>Uroviricota</taxon>
        <taxon>Caudoviricetes</taxon>
    </lineage>
</organism>
<keyword evidence="1" id="KW-0175">Coiled coil</keyword>
<protein>
    <submittedName>
        <fullName evidence="2">Uncharacterized protein</fullName>
    </submittedName>
</protein>
<evidence type="ECO:0000256" key="1">
    <source>
        <dbReference type="SAM" id="Coils"/>
    </source>
</evidence>
<feature type="coiled-coil region" evidence="1">
    <location>
        <begin position="2"/>
        <end position="39"/>
    </location>
</feature>
<sequence>MANRLIVSAEDIQRAVLEAEEQEKRALKLAQQRDVAEGKPPRKELHQDRLVRPGRQIVLDYIKNPERRMTPRCKIQVMNRDTKGRSKGNGYDFLVSVAMVRNRELADNIERDLEAFMDYLLDEYDIPKRRR</sequence>
<dbReference type="EMBL" id="BK016123">
    <property type="protein sequence ID" value="DAF96937.1"/>
    <property type="molecule type" value="Genomic_DNA"/>
</dbReference>
<name>A0A8S5UR14_9CAUD</name>
<evidence type="ECO:0000313" key="2">
    <source>
        <dbReference type="EMBL" id="DAF96937.1"/>
    </source>
</evidence>
<proteinExistence type="predicted"/>
<accession>A0A8S5UR14</accession>